<evidence type="ECO:0000313" key="1">
    <source>
        <dbReference type="EMBL" id="KAF0043455.1"/>
    </source>
</evidence>
<comment type="caution">
    <text evidence="1">The sequence shown here is derived from an EMBL/GenBank/DDBJ whole genome shotgun (WGS) entry which is preliminary data.</text>
</comment>
<accession>A0A6A4TE47</accession>
<proteinExistence type="predicted"/>
<dbReference type="AlphaFoldDB" id="A0A6A4TE47"/>
<organism evidence="1 2">
    <name type="scientific">Scophthalmus maximus</name>
    <name type="common">Turbot</name>
    <name type="synonym">Psetta maxima</name>
    <dbReference type="NCBI Taxonomy" id="52904"/>
    <lineage>
        <taxon>Eukaryota</taxon>
        <taxon>Metazoa</taxon>
        <taxon>Chordata</taxon>
        <taxon>Craniata</taxon>
        <taxon>Vertebrata</taxon>
        <taxon>Euteleostomi</taxon>
        <taxon>Actinopterygii</taxon>
        <taxon>Neopterygii</taxon>
        <taxon>Teleostei</taxon>
        <taxon>Neoteleostei</taxon>
        <taxon>Acanthomorphata</taxon>
        <taxon>Carangaria</taxon>
        <taxon>Pleuronectiformes</taxon>
        <taxon>Pleuronectoidei</taxon>
        <taxon>Scophthalmidae</taxon>
        <taxon>Scophthalmus</taxon>
    </lineage>
</organism>
<sequence length="96" mass="10504">MSRYSAHTEVVPPPIAATCDLSSVGGPCLPAAHRPPLCFKHRMARTHAAAVRVCRILKKTFIRKLRPTGLWGAVVVPLQITISPFSLHPNKQQSDV</sequence>
<dbReference type="Proteomes" id="UP000438429">
    <property type="component" value="Unassembled WGS sequence"/>
</dbReference>
<evidence type="ECO:0000313" key="2">
    <source>
        <dbReference type="Proteomes" id="UP000438429"/>
    </source>
</evidence>
<gene>
    <name evidence="1" type="ORF">F2P81_004792</name>
</gene>
<dbReference type="EMBL" id="VEVO01000004">
    <property type="protein sequence ID" value="KAF0043455.1"/>
    <property type="molecule type" value="Genomic_DNA"/>
</dbReference>
<reference evidence="1 2" key="1">
    <citation type="submission" date="2019-06" db="EMBL/GenBank/DDBJ databases">
        <title>Draft genomes of female and male turbot (Scophthalmus maximus).</title>
        <authorList>
            <person name="Xu H."/>
            <person name="Xu X.-W."/>
            <person name="Shao C."/>
            <person name="Chen S."/>
        </authorList>
    </citation>
    <scope>NUCLEOTIDE SEQUENCE [LARGE SCALE GENOMIC DNA]</scope>
    <source>
        <strain evidence="1">Ysfricsl-2016a</strain>
        <tissue evidence="1">Blood</tissue>
    </source>
</reference>
<protein>
    <submittedName>
        <fullName evidence="1">Uncharacterized protein</fullName>
    </submittedName>
</protein>
<name>A0A6A4TE47_SCOMX</name>